<keyword evidence="2" id="KW-1185">Reference proteome</keyword>
<evidence type="ECO:0000313" key="2">
    <source>
        <dbReference type="Proteomes" id="UP001054945"/>
    </source>
</evidence>
<accession>A0AAV4VKR3</accession>
<dbReference type="EMBL" id="BPLR01014748">
    <property type="protein sequence ID" value="GIY71046.1"/>
    <property type="molecule type" value="Genomic_DNA"/>
</dbReference>
<dbReference type="AlphaFoldDB" id="A0AAV4VKR3"/>
<dbReference type="Proteomes" id="UP001054945">
    <property type="component" value="Unassembled WGS sequence"/>
</dbReference>
<name>A0AAV4VKR3_CAEEX</name>
<evidence type="ECO:0000313" key="1">
    <source>
        <dbReference type="EMBL" id="GIY71046.1"/>
    </source>
</evidence>
<gene>
    <name evidence="1" type="ORF">CEXT_312401</name>
</gene>
<reference evidence="1 2" key="1">
    <citation type="submission" date="2021-06" db="EMBL/GenBank/DDBJ databases">
        <title>Caerostris extrusa draft genome.</title>
        <authorList>
            <person name="Kono N."/>
            <person name="Arakawa K."/>
        </authorList>
    </citation>
    <scope>NUCLEOTIDE SEQUENCE [LARGE SCALE GENOMIC DNA]</scope>
</reference>
<protein>
    <recommendedName>
        <fullName evidence="3">Ribosomal protein S12</fullName>
    </recommendedName>
</protein>
<organism evidence="1 2">
    <name type="scientific">Caerostris extrusa</name>
    <name type="common">Bark spider</name>
    <name type="synonym">Caerostris bankana</name>
    <dbReference type="NCBI Taxonomy" id="172846"/>
    <lineage>
        <taxon>Eukaryota</taxon>
        <taxon>Metazoa</taxon>
        <taxon>Ecdysozoa</taxon>
        <taxon>Arthropoda</taxon>
        <taxon>Chelicerata</taxon>
        <taxon>Arachnida</taxon>
        <taxon>Araneae</taxon>
        <taxon>Araneomorphae</taxon>
        <taxon>Entelegynae</taxon>
        <taxon>Araneoidea</taxon>
        <taxon>Araneidae</taxon>
        <taxon>Caerostris</taxon>
    </lineage>
</organism>
<comment type="caution">
    <text evidence="1">The sequence shown here is derived from an EMBL/GenBank/DDBJ whole genome shotgun (WGS) entry which is preliminary data.</text>
</comment>
<sequence>MKPKPNRSCAQLRDLYCQRGKKGDKINKKKKPVISAVFRIYSNNPIRNFMKQNASIPRGVCVSRDTTVPLNEPPRILRNPFPAR</sequence>
<proteinExistence type="predicted"/>
<evidence type="ECO:0008006" key="3">
    <source>
        <dbReference type="Google" id="ProtNLM"/>
    </source>
</evidence>